<reference evidence="2 3" key="1">
    <citation type="submission" date="2015-01" db="EMBL/GenBank/DDBJ databases">
        <title>Comparative genomics of non-oral Prevotella species.</title>
        <authorList>
            <person name="Accetto T."/>
            <person name="Nograsek B."/>
            <person name="Avgustin G."/>
        </authorList>
    </citation>
    <scope>NUCLEOTIDE SEQUENCE [LARGE SCALE GENOMIC DNA]</scope>
    <source>
        <strain evidence="2 3">P5-119</strain>
    </source>
</reference>
<dbReference type="Proteomes" id="UP000032046">
    <property type="component" value="Unassembled WGS sequence"/>
</dbReference>
<sequence length="150" mass="18004">MMKSIILLLVFLLCQLNSYSQDIDGYKIADSIVCSKNIYNVDSVFKCNIKKIKKKLAFKNKIRIKDPNTKEFLSVYIDMSGNNIPFDTPYDFIVSKEELSILENWYDRNRNNITPEILHDFYMRYYLYYVDDQDYEKFVNKLNVIRNLFK</sequence>
<keyword evidence="3" id="KW-1185">Reference proteome</keyword>
<dbReference type="RefSeq" id="WP_042517888.1">
    <property type="nucleotide sequence ID" value="NZ_JXQH01000057.1"/>
</dbReference>
<dbReference type="EMBL" id="JXQK01000031">
    <property type="protein sequence ID" value="KIP64134.1"/>
    <property type="molecule type" value="Genomic_DNA"/>
</dbReference>
<dbReference type="AlphaFoldDB" id="A0A0D0IXM4"/>
<evidence type="ECO:0000313" key="3">
    <source>
        <dbReference type="Proteomes" id="UP000032046"/>
    </source>
</evidence>
<comment type="caution">
    <text evidence="2">The sequence shown here is derived from an EMBL/GenBank/DDBJ whole genome shotgun (WGS) entry which is preliminary data.</text>
</comment>
<keyword evidence="1" id="KW-0732">Signal</keyword>
<feature type="chain" id="PRO_5002230145" evidence="1">
    <location>
        <begin position="21"/>
        <end position="150"/>
    </location>
</feature>
<name>A0A0D0IXM4_9BACT</name>
<evidence type="ECO:0000256" key="1">
    <source>
        <dbReference type="SAM" id="SignalP"/>
    </source>
</evidence>
<dbReference type="STRING" id="1602171.ST44_02685"/>
<gene>
    <name evidence="2" type="ORF">ST44_02685</name>
</gene>
<proteinExistence type="predicted"/>
<feature type="signal peptide" evidence="1">
    <location>
        <begin position="1"/>
        <end position="20"/>
    </location>
</feature>
<evidence type="ECO:0000313" key="2">
    <source>
        <dbReference type="EMBL" id="KIP64134.1"/>
    </source>
</evidence>
<accession>A0A0D0IXM4</accession>
<protein>
    <submittedName>
        <fullName evidence="2">Uncharacterized protein</fullName>
    </submittedName>
</protein>
<organism evidence="2 3">
    <name type="scientific">Prevotella pectinovora</name>
    <dbReference type="NCBI Taxonomy" id="1602169"/>
    <lineage>
        <taxon>Bacteria</taxon>
        <taxon>Pseudomonadati</taxon>
        <taxon>Bacteroidota</taxon>
        <taxon>Bacteroidia</taxon>
        <taxon>Bacteroidales</taxon>
        <taxon>Prevotellaceae</taxon>
        <taxon>Prevotella</taxon>
    </lineage>
</organism>